<organism evidence="3 4">
    <name type="scientific">Pseudonocardia charpentierae</name>
    <dbReference type="NCBI Taxonomy" id="3075545"/>
    <lineage>
        <taxon>Bacteria</taxon>
        <taxon>Bacillati</taxon>
        <taxon>Actinomycetota</taxon>
        <taxon>Actinomycetes</taxon>
        <taxon>Pseudonocardiales</taxon>
        <taxon>Pseudonocardiaceae</taxon>
        <taxon>Pseudonocardia</taxon>
    </lineage>
</organism>
<dbReference type="Proteomes" id="UP001183202">
    <property type="component" value="Unassembled WGS sequence"/>
</dbReference>
<dbReference type="RefSeq" id="WP_311559387.1">
    <property type="nucleotide sequence ID" value="NZ_JAVREJ010000022.1"/>
</dbReference>
<dbReference type="EMBL" id="JAVREJ010000022">
    <property type="protein sequence ID" value="MDT0352888.1"/>
    <property type="molecule type" value="Genomic_DNA"/>
</dbReference>
<dbReference type="PANTHER" id="PTHR37828:SF1">
    <property type="entry name" value="YCII-RELATED DOMAIN-CONTAINING PROTEIN"/>
    <property type="match status" value="1"/>
</dbReference>
<dbReference type="PANTHER" id="PTHR37828">
    <property type="entry name" value="GSR2449 PROTEIN"/>
    <property type="match status" value="1"/>
</dbReference>
<comment type="similarity">
    <text evidence="1">Belongs to the YciI family.</text>
</comment>
<evidence type="ECO:0000313" key="4">
    <source>
        <dbReference type="Proteomes" id="UP001183202"/>
    </source>
</evidence>
<keyword evidence="4" id="KW-1185">Reference proteome</keyword>
<evidence type="ECO:0000259" key="2">
    <source>
        <dbReference type="Pfam" id="PF03795"/>
    </source>
</evidence>
<accession>A0ABU2NHD3</accession>
<gene>
    <name evidence="3" type="ORF">RM445_25535</name>
</gene>
<sequence length="100" mass="10881">MALHAVVYRYSTDSAALDEHRPEHKDYLHSLFEHGRIVVSGPLAEGGGPGALLILDAADPDEVEALLDQDPFHALGLIVEREIRRWNPAFGGERLSPASG</sequence>
<name>A0ABU2NHD3_9PSEU</name>
<protein>
    <submittedName>
        <fullName evidence="3">YciI family protein</fullName>
    </submittedName>
</protein>
<dbReference type="Gene3D" id="3.30.70.1060">
    <property type="entry name" value="Dimeric alpha+beta barrel"/>
    <property type="match status" value="1"/>
</dbReference>
<reference evidence="4" key="1">
    <citation type="submission" date="2023-07" db="EMBL/GenBank/DDBJ databases">
        <title>30 novel species of actinomycetes from the DSMZ collection.</title>
        <authorList>
            <person name="Nouioui I."/>
        </authorList>
    </citation>
    <scope>NUCLEOTIDE SEQUENCE [LARGE SCALE GENOMIC DNA]</scope>
    <source>
        <strain evidence="4">DSM 45834</strain>
    </source>
</reference>
<evidence type="ECO:0000256" key="1">
    <source>
        <dbReference type="ARBA" id="ARBA00007689"/>
    </source>
</evidence>
<proteinExistence type="inferred from homology"/>
<dbReference type="InterPro" id="IPR011008">
    <property type="entry name" value="Dimeric_a/b-barrel"/>
</dbReference>
<dbReference type="SUPFAM" id="SSF54909">
    <property type="entry name" value="Dimeric alpha+beta barrel"/>
    <property type="match status" value="1"/>
</dbReference>
<comment type="caution">
    <text evidence="3">The sequence shown here is derived from an EMBL/GenBank/DDBJ whole genome shotgun (WGS) entry which is preliminary data.</text>
</comment>
<dbReference type="InterPro" id="IPR005545">
    <property type="entry name" value="YCII"/>
</dbReference>
<dbReference type="Pfam" id="PF03795">
    <property type="entry name" value="YCII"/>
    <property type="match status" value="1"/>
</dbReference>
<feature type="domain" description="YCII-related" evidence="2">
    <location>
        <begin position="6"/>
        <end position="87"/>
    </location>
</feature>
<evidence type="ECO:0000313" key="3">
    <source>
        <dbReference type="EMBL" id="MDT0352888.1"/>
    </source>
</evidence>